<dbReference type="Pfam" id="PF02674">
    <property type="entry name" value="Colicin_V"/>
    <property type="match status" value="1"/>
</dbReference>
<evidence type="ECO:0000313" key="6">
    <source>
        <dbReference type="EMBL" id="GAF05171.1"/>
    </source>
</evidence>
<dbReference type="PANTHER" id="PTHR37306">
    <property type="entry name" value="COLICIN V PRODUCTION PROTEIN"/>
    <property type="match status" value="1"/>
</dbReference>
<dbReference type="AlphaFoldDB" id="W7YKX5"/>
<keyword evidence="2 5" id="KW-0812">Transmembrane</keyword>
<sequence>MNYFDIIIGIILLFAIIKGFKNGFIIEFASLAALVLGVLGAIKFSGLTEKWLLQHFSSNYIGIISFLVTFVLIVIAIHMLAKVVDRLIKAIALGLVNRIFGSAFAFIKYAFILSILLAIFSSFDNTLNLIPQETKDSSIAYKPLSNFAPKLFPYLNFDKDKIRDTMNDATKAEV</sequence>
<dbReference type="STRING" id="869213.GCA_000517085_03775"/>
<evidence type="ECO:0000256" key="1">
    <source>
        <dbReference type="ARBA" id="ARBA00004141"/>
    </source>
</evidence>
<proteinExistence type="predicted"/>
<comment type="caution">
    <text evidence="6">The sequence shown here is derived from an EMBL/GenBank/DDBJ whole genome shotgun (WGS) entry which is preliminary data.</text>
</comment>
<feature type="transmembrane region" description="Helical" evidence="5">
    <location>
        <begin position="102"/>
        <end position="123"/>
    </location>
</feature>
<keyword evidence="4 5" id="KW-0472">Membrane</keyword>
<evidence type="ECO:0000256" key="4">
    <source>
        <dbReference type="ARBA" id="ARBA00023136"/>
    </source>
</evidence>
<feature type="transmembrane region" description="Helical" evidence="5">
    <location>
        <begin position="6"/>
        <end position="21"/>
    </location>
</feature>
<evidence type="ECO:0000256" key="3">
    <source>
        <dbReference type="ARBA" id="ARBA00022989"/>
    </source>
</evidence>
<gene>
    <name evidence="6" type="ORF">JCM21142_93895</name>
</gene>
<evidence type="ECO:0000313" key="7">
    <source>
        <dbReference type="Proteomes" id="UP000019402"/>
    </source>
</evidence>
<dbReference type="Proteomes" id="UP000019402">
    <property type="component" value="Unassembled WGS sequence"/>
</dbReference>
<dbReference type="GO" id="GO:0016020">
    <property type="term" value="C:membrane"/>
    <property type="evidence" value="ECO:0007669"/>
    <property type="project" value="UniProtKB-SubCell"/>
</dbReference>
<comment type="subcellular location">
    <subcellularLocation>
        <location evidence="1">Membrane</location>
        <topology evidence="1">Multi-pass membrane protein</topology>
    </subcellularLocation>
</comment>
<organism evidence="6 7">
    <name type="scientific">Saccharicrinis fermentans DSM 9555 = JCM 21142</name>
    <dbReference type="NCBI Taxonomy" id="869213"/>
    <lineage>
        <taxon>Bacteria</taxon>
        <taxon>Pseudomonadati</taxon>
        <taxon>Bacteroidota</taxon>
        <taxon>Bacteroidia</taxon>
        <taxon>Marinilabiliales</taxon>
        <taxon>Marinilabiliaceae</taxon>
        <taxon>Saccharicrinis</taxon>
    </lineage>
</organism>
<reference evidence="6 7" key="1">
    <citation type="journal article" date="2014" name="Genome Announc.">
        <title>Draft Genome Sequence of Cytophaga fermentans JCM 21142T, a Facultative Anaerobe Isolated from Marine Mud.</title>
        <authorList>
            <person name="Starns D."/>
            <person name="Oshima K."/>
            <person name="Suda W."/>
            <person name="Iino T."/>
            <person name="Yuki M."/>
            <person name="Inoue J."/>
            <person name="Kitamura K."/>
            <person name="Iida T."/>
            <person name="Darby A."/>
            <person name="Hattori M."/>
            <person name="Ohkuma M."/>
        </authorList>
    </citation>
    <scope>NUCLEOTIDE SEQUENCE [LARGE SCALE GENOMIC DNA]</scope>
    <source>
        <strain evidence="6 7">JCM 21142</strain>
    </source>
</reference>
<feature type="transmembrane region" description="Helical" evidence="5">
    <location>
        <begin position="60"/>
        <end position="81"/>
    </location>
</feature>
<dbReference type="PANTHER" id="PTHR37306:SF1">
    <property type="entry name" value="COLICIN V PRODUCTION PROTEIN"/>
    <property type="match status" value="1"/>
</dbReference>
<dbReference type="RefSeq" id="WP_027473126.1">
    <property type="nucleotide sequence ID" value="NZ_BAMD01000071.1"/>
</dbReference>
<keyword evidence="3 5" id="KW-1133">Transmembrane helix</keyword>
<evidence type="ECO:0000256" key="5">
    <source>
        <dbReference type="SAM" id="Phobius"/>
    </source>
</evidence>
<dbReference type="GO" id="GO:0009403">
    <property type="term" value="P:toxin biosynthetic process"/>
    <property type="evidence" value="ECO:0007669"/>
    <property type="project" value="InterPro"/>
</dbReference>
<evidence type="ECO:0000256" key="2">
    <source>
        <dbReference type="ARBA" id="ARBA00022692"/>
    </source>
</evidence>
<keyword evidence="7" id="KW-1185">Reference proteome</keyword>
<accession>W7YKX5</accession>
<protein>
    <submittedName>
        <fullName evidence="6">Colicin V production protein</fullName>
    </submittedName>
</protein>
<dbReference type="OrthoDB" id="9799585at2"/>
<dbReference type="EMBL" id="BAMD01000071">
    <property type="protein sequence ID" value="GAF05171.1"/>
    <property type="molecule type" value="Genomic_DNA"/>
</dbReference>
<dbReference type="InterPro" id="IPR003825">
    <property type="entry name" value="Colicin-V_CvpA"/>
</dbReference>
<dbReference type="eggNOG" id="COG1286">
    <property type="taxonomic scope" value="Bacteria"/>
</dbReference>
<name>W7YKX5_9BACT</name>